<dbReference type="SUPFAM" id="SSF109998">
    <property type="entry name" value="Triger factor/SurA peptide-binding domain-like"/>
    <property type="match status" value="1"/>
</dbReference>
<name>A0A8J7ICH4_9NOST</name>
<dbReference type="SUPFAM" id="SSF54534">
    <property type="entry name" value="FKBP-like"/>
    <property type="match status" value="1"/>
</dbReference>
<dbReference type="InterPro" id="IPR001179">
    <property type="entry name" value="PPIase_FKBP_dom"/>
</dbReference>
<evidence type="ECO:0000256" key="5">
    <source>
        <dbReference type="ARBA" id="ARBA00022490"/>
    </source>
</evidence>
<dbReference type="PROSITE" id="PS50059">
    <property type="entry name" value="FKBP_PPIASE"/>
    <property type="match status" value="1"/>
</dbReference>
<comment type="caution">
    <text evidence="18">The sequence shown here is derived from an EMBL/GenBank/DDBJ whole genome shotgun (WGS) entry which is preliminary data.</text>
</comment>
<keyword evidence="10 13" id="KW-0131">Cell cycle</keyword>
<proteinExistence type="inferred from homology"/>
<evidence type="ECO:0000256" key="12">
    <source>
        <dbReference type="ARBA" id="ARBA00029986"/>
    </source>
</evidence>
<dbReference type="PIRSF" id="PIRSF003095">
    <property type="entry name" value="Trigger_factor"/>
    <property type="match status" value="1"/>
</dbReference>
<reference evidence="18 19" key="1">
    <citation type="journal article" date="2021" name="Int. J. Syst. Evol. Microbiol.">
        <title>Amazonocrinis nigriterrae gen. nov., sp. nov., Atlanticothrix silvestris gen. nov., sp. nov. and Dendronalium phyllosphericum gen. nov., sp. nov., nostocacean cyanobacteria from Brazilian environments.</title>
        <authorList>
            <person name="Alvarenga D.O."/>
            <person name="Andreote A.P.D."/>
            <person name="Branco L.H.Z."/>
            <person name="Delbaje E."/>
            <person name="Cruz R.B."/>
            <person name="Varani A.M."/>
            <person name="Fiore M.F."/>
        </authorList>
    </citation>
    <scope>NUCLEOTIDE SEQUENCE [LARGE SCALE GENOMIC DNA]</scope>
    <source>
        <strain evidence="18 19">CENA369</strain>
    </source>
</reference>
<evidence type="ECO:0000256" key="8">
    <source>
        <dbReference type="ARBA" id="ARBA00023186"/>
    </source>
</evidence>
<evidence type="ECO:0000313" key="18">
    <source>
        <dbReference type="EMBL" id="MBH8576456.1"/>
    </source>
</evidence>
<organism evidence="18 19">
    <name type="scientific">Dendronalium phyllosphericum CENA369</name>
    <dbReference type="NCBI Taxonomy" id="1725256"/>
    <lineage>
        <taxon>Bacteria</taxon>
        <taxon>Bacillati</taxon>
        <taxon>Cyanobacteriota</taxon>
        <taxon>Cyanophyceae</taxon>
        <taxon>Nostocales</taxon>
        <taxon>Nostocaceae</taxon>
        <taxon>Dendronalium</taxon>
        <taxon>Dendronalium phyllosphericum</taxon>
    </lineage>
</organism>
<feature type="compositionally biased region" description="Low complexity" evidence="16">
    <location>
        <begin position="478"/>
        <end position="487"/>
    </location>
</feature>
<dbReference type="Pfam" id="PF05698">
    <property type="entry name" value="Trigger_C"/>
    <property type="match status" value="1"/>
</dbReference>
<dbReference type="InterPro" id="IPR008881">
    <property type="entry name" value="Trigger_fac_ribosome-bd_bac"/>
</dbReference>
<dbReference type="InterPro" id="IPR036611">
    <property type="entry name" value="Trigger_fac_ribosome-bd_sf"/>
</dbReference>
<keyword evidence="7 13" id="KW-0697">Rotamase</keyword>
<dbReference type="AlphaFoldDB" id="A0A8J7ICH4"/>
<dbReference type="PANTHER" id="PTHR30560:SF3">
    <property type="entry name" value="TRIGGER FACTOR-LIKE PROTEIN TIG, CHLOROPLASTIC"/>
    <property type="match status" value="1"/>
</dbReference>
<evidence type="ECO:0000259" key="17">
    <source>
        <dbReference type="PROSITE" id="PS50059"/>
    </source>
</evidence>
<sequence length="487" mass="54341">MKVTQEKLPASQIGLEIEITPEITKQTYEQVIKNLTSSTNIPGFRKGKVPRQILLQRLGVTRIKAAALEELIQDGIEKAVKQEAIPAIGQPQLRTSFEELINNYEPGKPLTFAAAVDVEPEVNLVQYTDLQAKAEEIKYDPTQVEKVLEKERQEMATLIPVEGRAAQIGDVAVVDFKGVLAKGEGDDETAEPTPIPGGEATDFQVELQEDKFIPGFVLGMVGLNPGETKEISAQFPDPYANEELAGKPALFTVTLKEIKEKELPELNDDFAQEISDFNTLDELRASLEERYQKEAEDKTKNNKQEALLGELLKHVEVDLPQTLIEQEVDAMLTQTAVRLSQQGLDVKKLFTQDIIPQLRERSRTEAIERLKRSLGLREVSKRESIEVTPQEIQARVTELLQQYPNEDIDEERLQSVVENELLTEKIIDWLLEHSSVELVPEGSLSAASETESLSSNEETTAELAQSQTTEPQTEEESTTATTESIQG</sequence>
<dbReference type="GO" id="GO:0043022">
    <property type="term" value="F:ribosome binding"/>
    <property type="evidence" value="ECO:0007669"/>
    <property type="project" value="TreeGrafter"/>
</dbReference>
<evidence type="ECO:0000256" key="7">
    <source>
        <dbReference type="ARBA" id="ARBA00023110"/>
    </source>
</evidence>
<dbReference type="Gene3D" id="3.10.50.40">
    <property type="match status" value="1"/>
</dbReference>
<evidence type="ECO:0000256" key="16">
    <source>
        <dbReference type="SAM" id="MobiDB-lite"/>
    </source>
</evidence>
<dbReference type="InterPro" id="IPR008880">
    <property type="entry name" value="Trigger_fac_C"/>
</dbReference>
<comment type="domain">
    <text evidence="13">Consists of 3 domains; the N-terminus binds the ribosome, the middle domain has PPIase activity, while the C-terminus has intrinsic chaperone activity on its own.</text>
</comment>
<evidence type="ECO:0000256" key="15">
    <source>
        <dbReference type="RuleBase" id="RU003914"/>
    </source>
</evidence>
<dbReference type="FunFam" id="3.10.50.40:FF:000001">
    <property type="entry name" value="Trigger factor"/>
    <property type="match status" value="1"/>
</dbReference>
<dbReference type="Proteomes" id="UP000662314">
    <property type="component" value="Unassembled WGS sequence"/>
</dbReference>
<dbReference type="EMBL" id="JAECZA010000231">
    <property type="protein sequence ID" value="MBH8576456.1"/>
    <property type="molecule type" value="Genomic_DNA"/>
</dbReference>
<comment type="catalytic activity">
    <reaction evidence="1 13 14">
        <text>[protein]-peptidylproline (omega=180) = [protein]-peptidylproline (omega=0)</text>
        <dbReference type="Rhea" id="RHEA:16237"/>
        <dbReference type="Rhea" id="RHEA-COMP:10747"/>
        <dbReference type="Rhea" id="RHEA-COMP:10748"/>
        <dbReference type="ChEBI" id="CHEBI:83833"/>
        <dbReference type="ChEBI" id="CHEBI:83834"/>
        <dbReference type="EC" id="5.2.1.8"/>
    </reaction>
</comment>
<feature type="domain" description="PPIase FKBP-type" evidence="17">
    <location>
        <begin position="169"/>
        <end position="267"/>
    </location>
</feature>
<protein>
    <recommendedName>
        <fullName evidence="4 13">Trigger factor</fullName>
        <shortName evidence="13">TF</shortName>
        <ecNumber evidence="3 13">5.2.1.8</ecNumber>
    </recommendedName>
    <alternativeName>
        <fullName evidence="12 13">PPIase</fullName>
    </alternativeName>
</protein>
<keyword evidence="9 13" id="KW-0413">Isomerase</keyword>
<dbReference type="EC" id="5.2.1.8" evidence="3 13"/>
<evidence type="ECO:0000256" key="2">
    <source>
        <dbReference type="ARBA" id="ARBA00005464"/>
    </source>
</evidence>
<evidence type="ECO:0000256" key="10">
    <source>
        <dbReference type="ARBA" id="ARBA00023306"/>
    </source>
</evidence>
<feature type="compositionally biased region" description="Low complexity" evidence="16">
    <location>
        <begin position="442"/>
        <end position="471"/>
    </location>
</feature>
<dbReference type="GO" id="GO:0003755">
    <property type="term" value="F:peptidyl-prolyl cis-trans isomerase activity"/>
    <property type="evidence" value="ECO:0007669"/>
    <property type="project" value="UniProtKB-UniRule"/>
</dbReference>
<dbReference type="NCBIfam" id="TIGR00115">
    <property type="entry name" value="tig"/>
    <property type="match status" value="1"/>
</dbReference>
<dbReference type="InterPro" id="IPR046357">
    <property type="entry name" value="PPIase_dom_sf"/>
</dbReference>
<gene>
    <name evidence="13" type="primary">tig</name>
    <name evidence="18" type="ORF">I8752_26395</name>
</gene>
<evidence type="ECO:0000256" key="6">
    <source>
        <dbReference type="ARBA" id="ARBA00022618"/>
    </source>
</evidence>
<dbReference type="GO" id="GO:0044183">
    <property type="term" value="F:protein folding chaperone"/>
    <property type="evidence" value="ECO:0007669"/>
    <property type="project" value="TreeGrafter"/>
</dbReference>
<dbReference type="InterPro" id="IPR037041">
    <property type="entry name" value="Trigger_fac_C_sf"/>
</dbReference>
<dbReference type="GO" id="GO:0005737">
    <property type="term" value="C:cytoplasm"/>
    <property type="evidence" value="ECO:0007669"/>
    <property type="project" value="UniProtKB-SubCell"/>
</dbReference>
<dbReference type="FunFam" id="3.30.70.1050:FF:000004">
    <property type="entry name" value="Trigger factor"/>
    <property type="match status" value="1"/>
</dbReference>
<feature type="region of interest" description="Disordered" evidence="16">
    <location>
        <begin position="442"/>
        <end position="487"/>
    </location>
</feature>
<evidence type="ECO:0000256" key="1">
    <source>
        <dbReference type="ARBA" id="ARBA00000971"/>
    </source>
</evidence>
<dbReference type="SUPFAM" id="SSF102735">
    <property type="entry name" value="Trigger factor ribosome-binding domain"/>
    <property type="match status" value="1"/>
</dbReference>
<comment type="function">
    <text evidence="11 13">Involved in protein export. Acts as a chaperone by maintaining the newly synthesized protein in an open conformation. Functions as a peptidyl-prolyl cis-trans isomerase.</text>
</comment>
<dbReference type="Gene3D" id="1.10.3120.10">
    <property type="entry name" value="Trigger factor, C-terminal domain"/>
    <property type="match status" value="1"/>
</dbReference>
<dbReference type="Gene3D" id="3.30.70.1050">
    <property type="entry name" value="Trigger factor ribosome-binding domain"/>
    <property type="match status" value="1"/>
</dbReference>
<evidence type="ECO:0000256" key="4">
    <source>
        <dbReference type="ARBA" id="ARBA00016902"/>
    </source>
</evidence>
<keyword evidence="5 13" id="KW-0963">Cytoplasm</keyword>
<dbReference type="PANTHER" id="PTHR30560">
    <property type="entry name" value="TRIGGER FACTOR CHAPERONE AND PEPTIDYL-PROLYL CIS/TRANS ISOMERASE"/>
    <property type="match status" value="1"/>
</dbReference>
<dbReference type="HAMAP" id="MF_00303">
    <property type="entry name" value="Trigger_factor_Tig"/>
    <property type="match status" value="1"/>
</dbReference>
<comment type="similarity">
    <text evidence="2 13 15">Belongs to the FKBP-type PPIase family. Tig subfamily.</text>
</comment>
<dbReference type="Pfam" id="PF05697">
    <property type="entry name" value="Trigger_N"/>
    <property type="match status" value="1"/>
</dbReference>
<dbReference type="GO" id="GO:0043335">
    <property type="term" value="P:protein unfolding"/>
    <property type="evidence" value="ECO:0007669"/>
    <property type="project" value="TreeGrafter"/>
</dbReference>
<dbReference type="GO" id="GO:0015031">
    <property type="term" value="P:protein transport"/>
    <property type="evidence" value="ECO:0007669"/>
    <property type="project" value="UniProtKB-UniRule"/>
</dbReference>
<keyword evidence="8 13" id="KW-0143">Chaperone</keyword>
<evidence type="ECO:0000256" key="3">
    <source>
        <dbReference type="ARBA" id="ARBA00013194"/>
    </source>
</evidence>
<evidence type="ECO:0000256" key="14">
    <source>
        <dbReference type="PROSITE-ProRule" id="PRU00277"/>
    </source>
</evidence>
<comment type="subcellular location">
    <subcellularLocation>
        <location evidence="13">Cytoplasm</location>
    </subcellularLocation>
    <text evidence="13">About half TF is bound to the ribosome near the polypeptide exit tunnel while the other half is free in the cytoplasm.</text>
</comment>
<evidence type="ECO:0000256" key="13">
    <source>
        <dbReference type="HAMAP-Rule" id="MF_00303"/>
    </source>
</evidence>
<dbReference type="InterPro" id="IPR027304">
    <property type="entry name" value="Trigger_fact/SurA_dom_sf"/>
</dbReference>
<accession>A0A8J7ICH4</accession>
<evidence type="ECO:0000256" key="11">
    <source>
        <dbReference type="ARBA" id="ARBA00024849"/>
    </source>
</evidence>
<dbReference type="GO" id="GO:0051083">
    <property type="term" value="P:'de novo' cotranslational protein folding"/>
    <property type="evidence" value="ECO:0007669"/>
    <property type="project" value="TreeGrafter"/>
</dbReference>
<evidence type="ECO:0000313" key="19">
    <source>
        <dbReference type="Proteomes" id="UP000662314"/>
    </source>
</evidence>
<dbReference type="Pfam" id="PF00254">
    <property type="entry name" value="FKBP_C"/>
    <property type="match status" value="1"/>
</dbReference>
<dbReference type="InterPro" id="IPR005215">
    <property type="entry name" value="Trig_fac"/>
</dbReference>
<evidence type="ECO:0000256" key="9">
    <source>
        <dbReference type="ARBA" id="ARBA00023235"/>
    </source>
</evidence>
<keyword evidence="6 13" id="KW-0132">Cell division</keyword>
<dbReference type="RefSeq" id="WP_214435189.1">
    <property type="nucleotide sequence ID" value="NZ_CAWPUQ010000159.1"/>
</dbReference>
<dbReference type="GO" id="GO:0051301">
    <property type="term" value="P:cell division"/>
    <property type="evidence" value="ECO:0007669"/>
    <property type="project" value="UniProtKB-KW"/>
</dbReference>
<keyword evidence="19" id="KW-1185">Reference proteome</keyword>